<dbReference type="SUPFAM" id="SSF53681">
    <property type="entry name" value="Aspartate/glutamate racemase"/>
    <property type="match status" value="2"/>
</dbReference>
<dbReference type="EMBL" id="JAAGOH010000008">
    <property type="protein sequence ID" value="NDY91356.1"/>
    <property type="molecule type" value="Genomic_DNA"/>
</dbReference>
<dbReference type="RefSeq" id="WP_163457202.1">
    <property type="nucleotide sequence ID" value="NZ_JAAGOH010000008.1"/>
</dbReference>
<dbReference type="NCBIfam" id="TIGR00035">
    <property type="entry name" value="asp_race"/>
    <property type="match status" value="1"/>
</dbReference>
<dbReference type="InterPro" id="IPR015942">
    <property type="entry name" value="Asp/Glu/hydantoin_racemase"/>
</dbReference>
<dbReference type="EC" id="5.1.1.-" evidence="3"/>
<sequence length="244" mass="25110">MSCIGILGGMGPAATVDFLGKLVALTPARCDQEHLPVVVSHLPQVPDRSRAILGQGPDPLPALLRGIALLNAAGAGLIAIPCNSSHHWYEAMAAASGAPILHIARTCVQALPAGGSACVLATRGALASGFYQRALAERQITADVPDPEAEQPWVDDCIRAVKAGDMAASGRALDEVLRRARQRGAATVIMGCTEIPLAMLYAHADGLALVDSSLELARACVQHGLAQGWNRGAAGSATPLPRAA</sequence>
<keyword evidence="4" id="KW-1185">Reference proteome</keyword>
<dbReference type="AlphaFoldDB" id="A0A7C9PGK0"/>
<evidence type="ECO:0000256" key="1">
    <source>
        <dbReference type="ARBA" id="ARBA00007847"/>
    </source>
</evidence>
<dbReference type="PANTHER" id="PTHR21198">
    <property type="entry name" value="GLUTAMATE RACEMASE"/>
    <property type="match status" value="1"/>
</dbReference>
<comment type="caution">
    <text evidence="3">The sequence shown here is derived from an EMBL/GenBank/DDBJ whole genome shotgun (WGS) entry which is preliminary data.</text>
</comment>
<dbReference type="GO" id="GO:0047661">
    <property type="term" value="F:amino-acid racemase activity"/>
    <property type="evidence" value="ECO:0007669"/>
    <property type="project" value="InterPro"/>
</dbReference>
<dbReference type="Proteomes" id="UP000484255">
    <property type="component" value="Unassembled WGS sequence"/>
</dbReference>
<dbReference type="Pfam" id="PF01177">
    <property type="entry name" value="Asp_Glu_race"/>
    <property type="match status" value="1"/>
</dbReference>
<evidence type="ECO:0000256" key="2">
    <source>
        <dbReference type="ARBA" id="ARBA00023235"/>
    </source>
</evidence>
<keyword evidence="2 3" id="KW-0413">Isomerase</keyword>
<dbReference type="PANTHER" id="PTHR21198:SF7">
    <property type="entry name" value="ASPARTATE-GLUTAMATE RACEMASE FAMILY"/>
    <property type="match status" value="1"/>
</dbReference>
<evidence type="ECO:0000313" key="4">
    <source>
        <dbReference type="Proteomes" id="UP000484255"/>
    </source>
</evidence>
<comment type="similarity">
    <text evidence="1">Belongs to the aspartate/glutamate racemases family.</text>
</comment>
<proteinExistence type="inferred from homology"/>
<dbReference type="InterPro" id="IPR004380">
    <property type="entry name" value="Asp_race"/>
</dbReference>
<dbReference type="InterPro" id="IPR001920">
    <property type="entry name" value="Asp/Glu_race"/>
</dbReference>
<accession>A0A7C9PGK0</accession>
<gene>
    <name evidence="3" type="ORF">G3A44_09150</name>
</gene>
<evidence type="ECO:0000313" key="3">
    <source>
        <dbReference type="EMBL" id="NDY91356.1"/>
    </source>
</evidence>
<organism evidence="3 4">
    <name type="scientific">Ideonella livida</name>
    <dbReference type="NCBI Taxonomy" id="2707176"/>
    <lineage>
        <taxon>Bacteria</taxon>
        <taxon>Pseudomonadati</taxon>
        <taxon>Pseudomonadota</taxon>
        <taxon>Betaproteobacteria</taxon>
        <taxon>Burkholderiales</taxon>
        <taxon>Sphaerotilaceae</taxon>
        <taxon>Ideonella</taxon>
    </lineage>
</organism>
<reference evidence="3 4" key="1">
    <citation type="submission" date="2020-02" db="EMBL/GenBank/DDBJ databases">
        <title>Ideonella bacterium strain TBM-1.</title>
        <authorList>
            <person name="Chen W.-M."/>
        </authorList>
    </citation>
    <scope>NUCLEOTIDE SEQUENCE [LARGE SCALE GENOMIC DNA]</scope>
    <source>
        <strain evidence="3 4">TBM-1</strain>
    </source>
</reference>
<protein>
    <submittedName>
        <fullName evidence="3">Amino acid racemase</fullName>
        <ecNumber evidence="3">5.1.1.-</ecNumber>
    </submittedName>
</protein>
<dbReference type="Gene3D" id="3.40.50.1860">
    <property type="match status" value="2"/>
</dbReference>
<name>A0A7C9PGK0_9BURK</name>